<dbReference type="EMBL" id="AACDUL010000014">
    <property type="protein sequence ID" value="EAK1510106.1"/>
    <property type="molecule type" value="Genomic_DNA"/>
</dbReference>
<reference evidence="10 16" key="2">
    <citation type="submission" date="2018-05" db="EMBL/GenBank/DDBJ databases">
        <authorList>
            <consortium name="GenomeTrakr network: Whole genome sequencing for foodborne pathogen traceback"/>
        </authorList>
    </citation>
    <scope>NUCLEOTIDE SEQUENCE [LARGE SCALE GENOMIC DNA]</scope>
    <source>
        <strain evidence="10 16">NC_C6016</strain>
    </source>
</reference>
<evidence type="ECO:0000259" key="6">
    <source>
        <dbReference type="Pfam" id="PF01814"/>
    </source>
</evidence>
<evidence type="ECO:0000313" key="18">
    <source>
        <dbReference type="Proteomes" id="UP000382436"/>
    </source>
</evidence>
<evidence type="ECO:0000313" key="12">
    <source>
        <dbReference type="EMBL" id="EAK5103209.1"/>
    </source>
</evidence>
<evidence type="ECO:0000313" key="7">
    <source>
        <dbReference type="EMBL" id="EAH8156811.1"/>
    </source>
</evidence>
<evidence type="ECO:0000313" key="22">
    <source>
        <dbReference type="Proteomes" id="UP000576616"/>
    </source>
</evidence>
<dbReference type="InterPro" id="IPR050669">
    <property type="entry name" value="Hemerythrin"/>
</dbReference>
<dbReference type="EMBL" id="AACGUZ010000003">
    <property type="protein sequence ID" value="EAK5103209.1"/>
    <property type="molecule type" value="Genomic_DNA"/>
</dbReference>
<dbReference type="EMBL" id="AACSIE010000005">
    <property type="protein sequence ID" value="EAL9204796.1"/>
    <property type="molecule type" value="Genomic_DNA"/>
</dbReference>
<accession>A0A0Q2I481</accession>
<evidence type="ECO:0000313" key="11">
    <source>
        <dbReference type="EMBL" id="EAK4358244.1"/>
    </source>
</evidence>
<evidence type="ECO:0000256" key="2">
    <source>
        <dbReference type="ARBA" id="ARBA00022621"/>
    </source>
</evidence>
<keyword evidence="2" id="KW-0813">Transport</keyword>
<dbReference type="GO" id="GO:0046872">
    <property type="term" value="F:metal ion binding"/>
    <property type="evidence" value="ECO:0007669"/>
    <property type="project" value="UniProtKB-KW"/>
</dbReference>
<evidence type="ECO:0000313" key="13">
    <source>
        <dbReference type="EMBL" id="EAL6851151.1"/>
    </source>
</evidence>
<evidence type="ECO:0000313" key="15">
    <source>
        <dbReference type="Proteomes" id="UP000352088"/>
    </source>
</evidence>
<dbReference type="GeneID" id="66545039"/>
<evidence type="ECO:0000313" key="20">
    <source>
        <dbReference type="Proteomes" id="UP000411403"/>
    </source>
</evidence>
<dbReference type="EMBL" id="AABKAB010000003">
    <property type="protein sequence ID" value="EAH8156811.1"/>
    <property type="molecule type" value="Genomic_DNA"/>
</dbReference>
<keyword evidence="3" id="KW-0479">Metal-binding</keyword>
<dbReference type="PANTHER" id="PTHR37164:SF1">
    <property type="entry name" value="BACTERIOHEMERYTHRIN"/>
    <property type="match status" value="1"/>
</dbReference>
<proteinExistence type="inferred from homology"/>
<dbReference type="Gene3D" id="1.20.120.50">
    <property type="entry name" value="Hemerythrin-like"/>
    <property type="match status" value="1"/>
</dbReference>
<dbReference type="Proteomes" id="UP000361993">
    <property type="component" value="Unassembled WGS sequence"/>
</dbReference>
<dbReference type="CDD" id="cd12107">
    <property type="entry name" value="Hemerythrin"/>
    <property type="match status" value="1"/>
</dbReference>
<comment type="caution">
    <text evidence="13">The sequence shown here is derived from an EMBL/GenBank/DDBJ whole genome shotgun (WGS) entry which is preliminary data.</text>
</comment>
<dbReference type="GO" id="GO:0005344">
    <property type="term" value="F:oxygen carrier activity"/>
    <property type="evidence" value="ECO:0007669"/>
    <property type="project" value="UniProtKB-KW"/>
</dbReference>
<dbReference type="EMBL" id="AACBVJ010000002">
    <property type="protein sequence ID" value="EAJ9196888.1"/>
    <property type="molecule type" value="Genomic_DNA"/>
</dbReference>
<keyword evidence="4" id="KW-0408">Iron</keyword>
<dbReference type="Proteomes" id="UP000557830">
    <property type="component" value="Unassembled WGS sequence"/>
</dbReference>
<dbReference type="Proteomes" id="UP000352088">
    <property type="component" value="Unassembled WGS sequence"/>
</dbReference>
<dbReference type="InterPro" id="IPR012827">
    <property type="entry name" value="Hemerythrin_metal-bd"/>
</dbReference>
<evidence type="ECO:0000313" key="21">
    <source>
        <dbReference type="Proteomes" id="UP000557830"/>
    </source>
</evidence>
<evidence type="ECO:0000313" key="9">
    <source>
        <dbReference type="EMBL" id="EAJ9196888.1"/>
    </source>
</evidence>
<dbReference type="EMBL" id="AACQHW010000006">
    <property type="protein sequence ID" value="EAL6851151.1"/>
    <property type="molecule type" value="Genomic_DNA"/>
</dbReference>
<evidence type="ECO:0000256" key="1">
    <source>
        <dbReference type="ARBA" id="ARBA00010587"/>
    </source>
</evidence>
<dbReference type="RefSeq" id="WP_002778769.1">
    <property type="nucleotide sequence ID" value="NZ_AANOQZ020000007.1"/>
</dbReference>
<protein>
    <submittedName>
        <fullName evidence="7">Bacteriohemerythrin</fullName>
    </submittedName>
    <submittedName>
        <fullName evidence="13">Hemerythrin family non-heme iron protein</fullName>
    </submittedName>
</protein>
<gene>
    <name evidence="12" type="ORF">B9Q54_02845</name>
    <name evidence="8" type="ORF">BU953_03330</name>
    <name evidence="9" type="ORF">BZ274_01595</name>
    <name evidence="11" type="ORF">C6T04_04785</name>
    <name evidence="10" type="ORF">CJD00_07545</name>
    <name evidence="13" type="ORF">DSX26_06700</name>
    <name evidence="14" type="ORF">DYU70_06450</name>
    <name evidence="7" type="ORF">ES716_02505</name>
</gene>
<evidence type="ECO:0000313" key="10">
    <source>
        <dbReference type="EMBL" id="EAK1510106.1"/>
    </source>
</evidence>
<organism evidence="13 15">
    <name type="scientific">Campylobacter coli</name>
    <dbReference type="NCBI Taxonomy" id="195"/>
    <lineage>
        <taxon>Bacteria</taxon>
        <taxon>Pseudomonadati</taxon>
        <taxon>Campylobacterota</taxon>
        <taxon>Epsilonproteobacteria</taxon>
        <taxon>Campylobacterales</taxon>
        <taxon>Campylobacteraceae</taxon>
        <taxon>Campylobacter</taxon>
    </lineage>
</organism>
<reference evidence="13 15" key="3">
    <citation type="submission" date="2018-07" db="EMBL/GenBank/DDBJ databases">
        <authorList>
            <consortium name="NARMS: The National Antimicrobial Resistance Monitoring System"/>
        </authorList>
    </citation>
    <scope>NUCLEOTIDE SEQUENCE [LARGE SCALE GENOMIC DNA]</scope>
    <source>
        <strain evidence="14 20">CVM N17C171</strain>
        <strain evidence="13 15">CVM N17C548</strain>
        <strain evidence="11 17">FSIS11807978</strain>
        <strain evidence="8 21">FSIS1609200</strain>
        <strain evidence="12 19">FSIS1711007</strain>
    </source>
</reference>
<dbReference type="NCBIfam" id="NF033749">
    <property type="entry name" value="bact_hemeryth"/>
    <property type="match status" value="1"/>
</dbReference>
<dbReference type="PROSITE" id="PS00550">
    <property type="entry name" value="HEMERYTHRINS"/>
    <property type="match status" value="1"/>
</dbReference>
<name>A0A0Q2I481_CAMCO</name>
<dbReference type="Pfam" id="PF01814">
    <property type="entry name" value="Hemerythrin"/>
    <property type="match status" value="1"/>
</dbReference>
<feature type="compositionally biased region" description="Basic and acidic residues" evidence="5">
    <location>
        <begin position="146"/>
        <end position="156"/>
    </location>
</feature>
<reference evidence="9 18" key="1">
    <citation type="submission" date="2018-05" db="EMBL/GenBank/DDBJ databases">
        <authorList>
            <consortium name="PulseNet: The National Subtyping Network for Foodborne Disease Surveillance"/>
            <person name="Tarr C.L."/>
            <person name="Trees E."/>
            <person name="Katz L.S."/>
            <person name="Carleton-Romer H.A."/>
            <person name="Stroika S."/>
            <person name="Kucerova Z."/>
            <person name="Roache K.F."/>
            <person name="Sabol A.L."/>
            <person name="Besser J."/>
            <person name="Gerner-Smidt P."/>
        </authorList>
    </citation>
    <scope>NUCLEOTIDE SEQUENCE [LARGE SCALE GENOMIC DNA]</scope>
    <source>
        <strain evidence="9 18">PNUSAC001435</strain>
        <strain evidence="7 22">PNUSAC007828</strain>
    </source>
</reference>
<dbReference type="KEGG" id="ccoo:ATE51_00148"/>
<comment type="similarity">
    <text evidence="1">Belongs to the hemerythrin family.</text>
</comment>
<dbReference type="KEGG" id="ccof:VC76_00355"/>
<dbReference type="PANTHER" id="PTHR37164">
    <property type="entry name" value="BACTERIOHEMERYTHRIN"/>
    <property type="match status" value="1"/>
</dbReference>
<dbReference type="Proteomes" id="UP000409545">
    <property type="component" value="Unassembled WGS sequence"/>
</dbReference>
<dbReference type="Proteomes" id="UP000365807">
    <property type="component" value="Unassembled WGS sequence"/>
</dbReference>
<dbReference type="SUPFAM" id="SSF47188">
    <property type="entry name" value="Hemerythrin-like"/>
    <property type="match status" value="1"/>
</dbReference>
<dbReference type="EMBL" id="AACGFG010000005">
    <property type="protein sequence ID" value="EAK4358244.1"/>
    <property type="molecule type" value="Genomic_DNA"/>
</dbReference>
<evidence type="ECO:0000313" key="16">
    <source>
        <dbReference type="Proteomes" id="UP000361993"/>
    </source>
</evidence>
<dbReference type="Proteomes" id="UP000576616">
    <property type="component" value="Unassembled WGS sequence"/>
</dbReference>
<dbReference type="OrthoDB" id="9774644at2"/>
<dbReference type="InterPro" id="IPR012312">
    <property type="entry name" value="Hemerythrin-like"/>
</dbReference>
<evidence type="ECO:0000256" key="3">
    <source>
        <dbReference type="ARBA" id="ARBA00022723"/>
    </source>
</evidence>
<evidence type="ECO:0000256" key="5">
    <source>
        <dbReference type="SAM" id="MobiDB-lite"/>
    </source>
</evidence>
<sequence length="229" mass="27706">MDKLIPAWDEKYSINDEKIDAQHQKLFELAAKIENAVYKFVQRDELKEILTELFNYMKDHFSNEEDYMQEISYPYLNEHKIMHKNIIHDMSHLIQNIKTTNDLKEKLYTIMSDWLLEHILHHDVMIGNWLSEQLLAKQEEELEKLQQEDLQQEKQYENNPNPSPPQIKKEYDFIYSCPCRTNHFLSYIEHLDIICHKKQLRCKKCQKNLFYVRSEIKTEKRNNDVSKVG</sequence>
<dbReference type="InterPro" id="IPR016131">
    <property type="entry name" value="Haemerythrin_Fe_BS"/>
</dbReference>
<evidence type="ECO:0000313" key="17">
    <source>
        <dbReference type="Proteomes" id="UP000365807"/>
    </source>
</evidence>
<dbReference type="EMBL" id="AABUYW010000004">
    <property type="protein sequence ID" value="EAJ1076655.1"/>
    <property type="molecule type" value="Genomic_DNA"/>
</dbReference>
<dbReference type="STRING" id="195.ATE51_00148"/>
<dbReference type="InterPro" id="IPR035938">
    <property type="entry name" value="Hemerythrin-like_sf"/>
</dbReference>
<feature type="domain" description="Hemerythrin-like" evidence="6">
    <location>
        <begin position="17"/>
        <end position="122"/>
    </location>
</feature>
<dbReference type="AlphaFoldDB" id="A0A0Q2I481"/>
<evidence type="ECO:0000256" key="4">
    <source>
        <dbReference type="ARBA" id="ARBA00023004"/>
    </source>
</evidence>
<evidence type="ECO:0000313" key="8">
    <source>
        <dbReference type="EMBL" id="EAJ1076655.1"/>
    </source>
</evidence>
<feature type="region of interest" description="Disordered" evidence="5">
    <location>
        <begin position="146"/>
        <end position="166"/>
    </location>
</feature>
<evidence type="ECO:0000313" key="19">
    <source>
        <dbReference type="Proteomes" id="UP000409545"/>
    </source>
</evidence>
<keyword evidence="2" id="KW-0561">Oxygen transport</keyword>
<dbReference type="Proteomes" id="UP000411403">
    <property type="component" value="Unassembled WGS sequence"/>
</dbReference>
<dbReference type="Proteomes" id="UP000382436">
    <property type="component" value="Unassembled WGS sequence"/>
</dbReference>
<dbReference type="NCBIfam" id="TIGR02481">
    <property type="entry name" value="hemeryth_dom"/>
    <property type="match status" value="1"/>
</dbReference>
<dbReference type="eggNOG" id="COG2703">
    <property type="taxonomic scope" value="Bacteria"/>
</dbReference>
<evidence type="ECO:0000313" key="14">
    <source>
        <dbReference type="EMBL" id="EAL9204796.1"/>
    </source>
</evidence>